<proteinExistence type="inferred from homology"/>
<dbReference type="Pfam" id="PF21530">
    <property type="entry name" value="Pif1_2B_dom"/>
    <property type="match status" value="1"/>
</dbReference>
<keyword evidence="1" id="KW-0234">DNA repair</keyword>
<dbReference type="GO" id="GO:0000723">
    <property type="term" value="P:telomere maintenance"/>
    <property type="evidence" value="ECO:0007669"/>
    <property type="project" value="InterPro"/>
</dbReference>
<dbReference type="Gene3D" id="3.40.50.300">
    <property type="entry name" value="P-loop containing nucleotide triphosphate hydrolases"/>
    <property type="match status" value="1"/>
</dbReference>
<dbReference type="OrthoDB" id="5860629at2759"/>
<sequence length="364" mass="40711">MPLKLNESSTCNIPKNSKLADLLRETSLIIWDGVPMQNRSCFEAVDRTLRDICSNNVLFGGIPVVLGGGFAQIPPVVKNGNSPNDVHFKKWLYLMTYNTAMQNAKIPLPQYISQTSSLDELIAKVYSQETLLQALDNPSILYKSAILTSKNAAVDSINEKLLDLMPGEPVTLISADKADYSDEENSDNEVYRFSIEYLQMLSPGSFPPAKLTLKVDCIVMLLRNLDPQRGLCNGIRLIVKRIGQYVLEAVVMKDQNNGHEQIEFIPRITLTTLEDDYPFILSRKQFPTKLSFAMTINKSQDQSLTNVGIDLCSPLFTHGQLYVAFSRSTDLQGIHVLLTEAHSDQQYSSSNNTTDNIIFPKLLL</sequence>
<name>A0A1C7MVG6_9FUNG</name>
<evidence type="ECO:0000256" key="1">
    <source>
        <dbReference type="RuleBase" id="RU363044"/>
    </source>
</evidence>
<evidence type="ECO:0000259" key="3">
    <source>
        <dbReference type="Pfam" id="PF21530"/>
    </source>
</evidence>
<reference evidence="4 5" key="1">
    <citation type="submission" date="2016-03" db="EMBL/GenBank/DDBJ databases">
        <title>Choanephora cucurbitarum.</title>
        <authorList>
            <person name="Min B."/>
            <person name="Park H."/>
            <person name="Park J.-H."/>
            <person name="Shin H.-D."/>
            <person name="Choi I.-G."/>
        </authorList>
    </citation>
    <scope>NUCLEOTIDE SEQUENCE [LARGE SCALE GENOMIC DNA]</scope>
    <source>
        <strain evidence="4 5">KUS-F28377</strain>
    </source>
</reference>
<dbReference type="GO" id="GO:0043139">
    <property type="term" value="F:5'-3' DNA helicase activity"/>
    <property type="evidence" value="ECO:0007669"/>
    <property type="project" value="UniProtKB-EC"/>
</dbReference>
<dbReference type="Pfam" id="PF05970">
    <property type="entry name" value="PIF1"/>
    <property type="match status" value="1"/>
</dbReference>
<dbReference type="SUPFAM" id="SSF52540">
    <property type="entry name" value="P-loop containing nucleoside triphosphate hydrolases"/>
    <property type="match status" value="1"/>
</dbReference>
<dbReference type="GO" id="GO:0005524">
    <property type="term" value="F:ATP binding"/>
    <property type="evidence" value="ECO:0007669"/>
    <property type="project" value="UniProtKB-KW"/>
</dbReference>
<feature type="domain" description="DNA helicase Pif1-like DEAD-box helicase" evidence="2">
    <location>
        <begin position="2"/>
        <end position="88"/>
    </location>
</feature>
<comment type="catalytic activity">
    <reaction evidence="1">
        <text>ATP + H2O = ADP + phosphate + H(+)</text>
        <dbReference type="Rhea" id="RHEA:13065"/>
        <dbReference type="ChEBI" id="CHEBI:15377"/>
        <dbReference type="ChEBI" id="CHEBI:15378"/>
        <dbReference type="ChEBI" id="CHEBI:30616"/>
        <dbReference type="ChEBI" id="CHEBI:43474"/>
        <dbReference type="ChEBI" id="CHEBI:456216"/>
        <dbReference type="EC" id="5.6.2.3"/>
    </reaction>
</comment>
<gene>
    <name evidence="4" type="primary">pif1_5</name>
    <name evidence="4" type="ORF">A0J61_11512</name>
</gene>
<comment type="similarity">
    <text evidence="1">Belongs to the helicase family.</text>
</comment>
<keyword evidence="1" id="KW-0227">DNA damage</keyword>
<keyword evidence="5" id="KW-1185">Reference proteome</keyword>
<dbReference type="STRING" id="101091.A0A1C7MVG6"/>
<dbReference type="AlphaFoldDB" id="A0A1C7MVG6"/>
<keyword evidence="1" id="KW-0378">Hydrolase</keyword>
<dbReference type="EC" id="5.6.2.3" evidence="1"/>
<organism evidence="4 5">
    <name type="scientific">Choanephora cucurbitarum</name>
    <dbReference type="NCBI Taxonomy" id="101091"/>
    <lineage>
        <taxon>Eukaryota</taxon>
        <taxon>Fungi</taxon>
        <taxon>Fungi incertae sedis</taxon>
        <taxon>Mucoromycota</taxon>
        <taxon>Mucoromycotina</taxon>
        <taxon>Mucoromycetes</taxon>
        <taxon>Mucorales</taxon>
        <taxon>Mucorineae</taxon>
        <taxon>Choanephoraceae</taxon>
        <taxon>Choanephoroideae</taxon>
        <taxon>Choanephora</taxon>
    </lineage>
</organism>
<dbReference type="EMBL" id="LUGH01002134">
    <property type="protein sequence ID" value="OBZ80439.1"/>
    <property type="molecule type" value="Genomic_DNA"/>
</dbReference>
<dbReference type="GO" id="GO:0006281">
    <property type="term" value="P:DNA repair"/>
    <property type="evidence" value="ECO:0007669"/>
    <property type="project" value="UniProtKB-KW"/>
</dbReference>
<keyword evidence="1 4" id="KW-0347">Helicase</keyword>
<dbReference type="InParanoid" id="A0A1C7MVG6"/>
<keyword evidence="1" id="KW-0067">ATP-binding</keyword>
<dbReference type="GO" id="GO:0016887">
    <property type="term" value="F:ATP hydrolysis activity"/>
    <property type="evidence" value="ECO:0007669"/>
    <property type="project" value="RHEA"/>
</dbReference>
<keyword evidence="1" id="KW-0547">Nucleotide-binding</keyword>
<protein>
    <recommendedName>
        <fullName evidence="1">ATP-dependent DNA helicase</fullName>
        <ecNumber evidence="1">5.6.2.3</ecNumber>
    </recommendedName>
</protein>
<evidence type="ECO:0000313" key="4">
    <source>
        <dbReference type="EMBL" id="OBZ80439.1"/>
    </source>
</evidence>
<evidence type="ECO:0000259" key="2">
    <source>
        <dbReference type="Pfam" id="PF05970"/>
    </source>
</evidence>
<dbReference type="GO" id="GO:0006310">
    <property type="term" value="P:DNA recombination"/>
    <property type="evidence" value="ECO:0007669"/>
    <property type="project" value="UniProtKB-KW"/>
</dbReference>
<dbReference type="InterPro" id="IPR027417">
    <property type="entry name" value="P-loop_NTPase"/>
</dbReference>
<accession>A0A1C7MVG6</accession>
<keyword evidence="1" id="KW-0233">DNA recombination</keyword>
<dbReference type="InterPro" id="IPR049163">
    <property type="entry name" value="Pif1-like_2B_dom"/>
</dbReference>
<comment type="caution">
    <text evidence="4">The sequence shown here is derived from an EMBL/GenBank/DDBJ whole genome shotgun (WGS) entry which is preliminary data.</text>
</comment>
<comment type="cofactor">
    <cofactor evidence="1">
        <name>Mg(2+)</name>
        <dbReference type="ChEBI" id="CHEBI:18420"/>
    </cofactor>
</comment>
<dbReference type="PANTHER" id="PTHR10492">
    <property type="match status" value="1"/>
</dbReference>
<dbReference type="InterPro" id="IPR010285">
    <property type="entry name" value="DNA_helicase_pif1-like_DEAD"/>
</dbReference>
<dbReference type="CDD" id="cd18809">
    <property type="entry name" value="SF1_C_RecD"/>
    <property type="match status" value="1"/>
</dbReference>
<dbReference type="PANTHER" id="PTHR10492:SF57">
    <property type="entry name" value="ATP-DEPENDENT DNA HELICASE"/>
    <property type="match status" value="1"/>
</dbReference>
<evidence type="ECO:0000313" key="5">
    <source>
        <dbReference type="Proteomes" id="UP000093000"/>
    </source>
</evidence>
<dbReference type="Proteomes" id="UP000093000">
    <property type="component" value="Unassembled WGS sequence"/>
</dbReference>
<feature type="domain" description="DNA helicase Pif1-like 2B" evidence="3">
    <location>
        <begin position="196"/>
        <end position="240"/>
    </location>
</feature>